<protein>
    <recommendedName>
        <fullName evidence="6">Ankyrin repeat protein</fullName>
    </recommendedName>
</protein>
<dbReference type="AlphaFoldDB" id="A0A9W7APH7"/>
<name>A0A9W7APH7_9STRA</name>
<dbReference type="PROSITE" id="PS50297">
    <property type="entry name" value="ANK_REP_REGION"/>
    <property type="match status" value="1"/>
</dbReference>
<evidence type="ECO:0000313" key="5">
    <source>
        <dbReference type="Proteomes" id="UP001165082"/>
    </source>
</evidence>
<evidence type="ECO:0000313" key="4">
    <source>
        <dbReference type="EMBL" id="GMH74996.1"/>
    </source>
</evidence>
<organism evidence="4 5">
    <name type="scientific">Triparma retinervis</name>
    <dbReference type="NCBI Taxonomy" id="2557542"/>
    <lineage>
        <taxon>Eukaryota</taxon>
        <taxon>Sar</taxon>
        <taxon>Stramenopiles</taxon>
        <taxon>Ochrophyta</taxon>
        <taxon>Bolidophyceae</taxon>
        <taxon>Parmales</taxon>
        <taxon>Triparmaceae</taxon>
        <taxon>Triparma</taxon>
    </lineage>
</organism>
<gene>
    <name evidence="4" type="ORF">TrRE_jg1396</name>
</gene>
<dbReference type="Gene3D" id="1.25.40.20">
    <property type="entry name" value="Ankyrin repeat-containing domain"/>
    <property type="match status" value="1"/>
</dbReference>
<dbReference type="Pfam" id="PF12796">
    <property type="entry name" value="Ank_2"/>
    <property type="match status" value="1"/>
</dbReference>
<evidence type="ECO:0000256" key="3">
    <source>
        <dbReference type="PROSITE-ProRule" id="PRU00023"/>
    </source>
</evidence>
<dbReference type="SMART" id="SM00248">
    <property type="entry name" value="ANK"/>
    <property type="match status" value="2"/>
</dbReference>
<dbReference type="EMBL" id="BRXZ01001601">
    <property type="protein sequence ID" value="GMH74996.1"/>
    <property type="molecule type" value="Genomic_DNA"/>
</dbReference>
<evidence type="ECO:0000256" key="1">
    <source>
        <dbReference type="ARBA" id="ARBA00022737"/>
    </source>
</evidence>
<reference evidence="4" key="1">
    <citation type="submission" date="2022-07" db="EMBL/GenBank/DDBJ databases">
        <title>Genome analysis of Parmales, a sister group of diatoms, reveals the evolutionary specialization of diatoms from phago-mixotrophs to photoautotrophs.</title>
        <authorList>
            <person name="Ban H."/>
            <person name="Sato S."/>
            <person name="Yoshikawa S."/>
            <person name="Kazumasa Y."/>
            <person name="Nakamura Y."/>
            <person name="Ichinomiya M."/>
            <person name="Saitoh K."/>
            <person name="Sato N."/>
            <person name="Blanc-Mathieu R."/>
            <person name="Endo H."/>
            <person name="Kuwata A."/>
            <person name="Ogata H."/>
        </authorList>
    </citation>
    <scope>NUCLEOTIDE SEQUENCE</scope>
</reference>
<evidence type="ECO:0008006" key="6">
    <source>
        <dbReference type="Google" id="ProtNLM"/>
    </source>
</evidence>
<dbReference type="Proteomes" id="UP001165082">
    <property type="component" value="Unassembled WGS sequence"/>
</dbReference>
<dbReference type="GO" id="GO:0004842">
    <property type="term" value="F:ubiquitin-protein transferase activity"/>
    <property type="evidence" value="ECO:0007669"/>
    <property type="project" value="TreeGrafter"/>
</dbReference>
<accession>A0A9W7APH7</accession>
<dbReference type="SUPFAM" id="SSF48403">
    <property type="entry name" value="Ankyrin repeat"/>
    <property type="match status" value="1"/>
</dbReference>
<evidence type="ECO:0000256" key="2">
    <source>
        <dbReference type="ARBA" id="ARBA00023043"/>
    </source>
</evidence>
<comment type="caution">
    <text evidence="4">The sequence shown here is derived from an EMBL/GenBank/DDBJ whole genome shotgun (WGS) entry which is preliminary data.</text>
</comment>
<dbReference type="PANTHER" id="PTHR24171:SF8">
    <property type="entry name" value="BRCA1-ASSOCIATED RING DOMAIN PROTEIN 1"/>
    <property type="match status" value="1"/>
</dbReference>
<keyword evidence="2 3" id="KW-0040">ANK repeat</keyword>
<dbReference type="PROSITE" id="PS50088">
    <property type="entry name" value="ANK_REPEAT"/>
    <property type="match status" value="1"/>
</dbReference>
<keyword evidence="1" id="KW-0677">Repeat</keyword>
<dbReference type="GO" id="GO:0085020">
    <property type="term" value="P:protein K6-linked ubiquitination"/>
    <property type="evidence" value="ECO:0007669"/>
    <property type="project" value="TreeGrafter"/>
</dbReference>
<dbReference type="InterPro" id="IPR036770">
    <property type="entry name" value="Ankyrin_rpt-contain_sf"/>
</dbReference>
<dbReference type="InterPro" id="IPR002110">
    <property type="entry name" value="Ankyrin_rpt"/>
</dbReference>
<feature type="repeat" description="ANK" evidence="3">
    <location>
        <begin position="59"/>
        <end position="91"/>
    </location>
</feature>
<dbReference type="OrthoDB" id="159630at2759"/>
<proteinExistence type="predicted"/>
<sequence length="123" mass="13624">MHGSIEHCKAAVEKGADVHSREKNSGRTALHKACYWNHTHMMDWMLKELKIDVNVQDYNGDTALHDAAMFGHEKIVEALLVAGADRSIKNKQGKTPAEVAGDYEKEETKAILKKTGGVELPEV</sequence>
<keyword evidence="5" id="KW-1185">Reference proteome</keyword>
<dbReference type="PANTHER" id="PTHR24171">
    <property type="entry name" value="ANKYRIN REPEAT DOMAIN-CONTAINING PROTEIN 39-RELATED"/>
    <property type="match status" value="1"/>
</dbReference>